<keyword evidence="2" id="KW-0732">Signal</keyword>
<keyword evidence="7" id="KW-0032">Aminotransferase</keyword>
<dbReference type="PROSITE" id="PS00595">
    <property type="entry name" value="AA_TRANSFER_CLASS_5"/>
    <property type="match status" value="1"/>
</dbReference>
<gene>
    <name evidence="7" type="ORF">RJ45_09875</name>
</gene>
<dbReference type="AlphaFoldDB" id="A0A0B9G5D8"/>
<dbReference type="InterPro" id="IPR019546">
    <property type="entry name" value="TAT_signal_bac_arc"/>
</dbReference>
<dbReference type="InterPro" id="IPR015422">
    <property type="entry name" value="PyrdxlP-dep_Trfase_small"/>
</dbReference>
<dbReference type="Pfam" id="PF00266">
    <property type="entry name" value="Aminotran_5"/>
    <property type="match status" value="1"/>
</dbReference>
<feature type="domain" description="Aminotransferase class V" evidence="6">
    <location>
        <begin position="80"/>
        <end position="397"/>
    </location>
</feature>
<evidence type="ECO:0000256" key="5">
    <source>
        <dbReference type="RuleBase" id="RU004504"/>
    </source>
</evidence>
<dbReference type="EMBL" id="JWLZ01000150">
    <property type="protein sequence ID" value="KHT63819.1"/>
    <property type="molecule type" value="Genomic_DNA"/>
</dbReference>
<evidence type="ECO:0000313" key="8">
    <source>
        <dbReference type="Proteomes" id="UP000031278"/>
    </source>
</evidence>
<evidence type="ECO:0000313" key="7">
    <source>
        <dbReference type="EMBL" id="KHT63819.1"/>
    </source>
</evidence>
<proteinExistence type="inferred from homology"/>
<comment type="cofactor">
    <cofactor evidence="1 5">
        <name>pyridoxal 5'-phosphate</name>
        <dbReference type="ChEBI" id="CHEBI:597326"/>
    </cofactor>
</comment>
<dbReference type="PROSITE" id="PS51318">
    <property type="entry name" value="TAT"/>
    <property type="match status" value="1"/>
</dbReference>
<evidence type="ECO:0000256" key="4">
    <source>
        <dbReference type="RuleBase" id="RU004075"/>
    </source>
</evidence>
<sequence>MSHSDTDLTNYKRRHFLKTTTGLAVAGVGSTLFSGQASATEETTDWPSFHSGGNEADFWREVRRQFILDDNSTYMNIGTTGSMPKPVLQAYDKNNRTVAKHPWDMDGKFGGWPYVSEMVKSIAAGFGADPHEIILSRNTTDGMCSIINGLHFEPGEVILTTHHEHVAATSPLNVVKQRYGVEVVEVELPAYTGTETVSEQDYVRAFRKALNAYSNIRLIVFSHITYKTGTRLPAKKICKLAKKYAVPTLVDGAHTIGMLDLDFHDIDCDFYAGSGHKWQCGPGATGILYVRDNATRLDEYWPDRENPLWYVNSSLSHAGYLGTQLQMQYIGNDNYPAKQALADSCKMWDEIGRRRIESRVLYLSKLCKSQLSNALPQALIFSPDVEGLDSGLTTFNPFPLDVNNGDRLTLFRDRLREEYGYIIRTTNFKLYLDDDEATQALRISTHLFHNEKDVKGLVKAIKHLYNDMIQA</sequence>
<dbReference type="SUPFAM" id="SSF53383">
    <property type="entry name" value="PLP-dependent transferases"/>
    <property type="match status" value="1"/>
</dbReference>
<keyword evidence="3" id="KW-0663">Pyridoxal phosphate</keyword>
<dbReference type="InterPro" id="IPR015421">
    <property type="entry name" value="PyrdxlP-dep_Trfase_major"/>
</dbReference>
<dbReference type="Proteomes" id="UP000031278">
    <property type="component" value="Unassembled WGS sequence"/>
</dbReference>
<keyword evidence="7" id="KW-0808">Transferase</keyword>
<dbReference type="InterPro" id="IPR006311">
    <property type="entry name" value="TAT_signal"/>
</dbReference>
<evidence type="ECO:0000256" key="2">
    <source>
        <dbReference type="ARBA" id="ARBA00022729"/>
    </source>
</evidence>
<evidence type="ECO:0000259" key="6">
    <source>
        <dbReference type="Pfam" id="PF00266"/>
    </source>
</evidence>
<protein>
    <submittedName>
        <fullName evidence="7">Aminotransferase</fullName>
    </submittedName>
</protein>
<dbReference type="NCBIfam" id="TIGR01409">
    <property type="entry name" value="TAT_signal_seq"/>
    <property type="match status" value="1"/>
</dbReference>
<organism evidence="7 8">
    <name type="scientific">Photobacterium gaetbulicola</name>
    <dbReference type="NCBI Taxonomy" id="1295392"/>
    <lineage>
        <taxon>Bacteria</taxon>
        <taxon>Pseudomonadati</taxon>
        <taxon>Pseudomonadota</taxon>
        <taxon>Gammaproteobacteria</taxon>
        <taxon>Vibrionales</taxon>
        <taxon>Vibrionaceae</taxon>
        <taxon>Photobacterium</taxon>
    </lineage>
</organism>
<comment type="similarity">
    <text evidence="4">Belongs to the class-V pyridoxal-phosphate-dependent aminotransferase family.</text>
</comment>
<dbReference type="Gene3D" id="3.90.1150.10">
    <property type="entry name" value="Aspartate Aminotransferase, domain 1"/>
    <property type="match status" value="1"/>
</dbReference>
<dbReference type="GO" id="GO:0008483">
    <property type="term" value="F:transaminase activity"/>
    <property type="evidence" value="ECO:0007669"/>
    <property type="project" value="UniProtKB-KW"/>
</dbReference>
<dbReference type="Gene3D" id="3.40.640.10">
    <property type="entry name" value="Type I PLP-dependent aspartate aminotransferase-like (Major domain)"/>
    <property type="match status" value="1"/>
</dbReference>
<dbReference type="InterPro" id="IPR020578">
    <property type="entry name" value="Aminotrans_V_PyrdxlP_BS"/>
</dbReference>
<dbReference type="PANTHER" id="PTHR43092">
    <property type="entry name" value="L-CYSTEINE DESULFHYDRASE"/>
    <property type="match status" value="1"/>
</dbReference>
<comment type="caution">
    <text evidence="7">The sequence shown here is derived from an EMBL/GenBank/DDBJ whole genome shotgun (WGS) entry which is preliminary data.</text>
</comment>
<evidence type="ECO:0000256" key="1">
    <source>
        <dbReference type="ARBA" id="ARBA00001933"/>
    </source>
</evidence>
<dbReference type="InterPro" id="IPR000192">
    <property type="entry name" value="Aminotrans_V_dom"/>
</dbReference>
<reference evidence="7 8" key="1">
    <citation type="submission" date="2014-12" db="EMBL/GenBank/DDBJ databases">
        <title>Genome sequencing of Photobacterium gaetbulicola AD005a.</title>
        <authorList>
            <person name="Adrian T.G.S."/>
            <person name="Chan K.G."/>
        </authorList>
    </citation>
    <scope>NUCLEOTIDE SEQUENCE [LARGE SCALE GENOMIC DNA]</scope>
    <source>
        <strain evidence="7 8">AD005a</strain>
    </source>
</reference>
<dbReference type="PANTHER" id="PTHR43092:SF6">
    <property type="entry name" value="BLR1280 PROTEIN"/>
    <property type="match status" value="1"/>
</dbReference>
<dbReference type="RefSeq" id="WP_039461063.1">
    <property type="nucleotide sequence ID" value="NZ_JWLZ01000150.1"/>
</dbReference>
<evidence type="ECO:0000256" key="3">
    <source>
        <dbReference type="ARBA" id="ARBA00022898"/>
    </source>
</evidence>
<dbReference type="InterPro" id="IPR015424">
    <property type="entry name" value="PyrdxlP-dep_Trfase"/>
</dbReference>
<accession>A0A0B9G5D8</accession>
<name>A0A0B9G5D8_9GAMM</name>